<evidence type="ECO:0000313" key="2">
    <source>
        <dbReference type="Proteomes" id="UP000489600"/>
    </source>
</evidence>
<dbReference type="AlphaFoldDB" id="A0A565C5X9"/>
<accession>A0A565C5X9</accession>
<name>A0A565C5X9_9BRAS</name>
<proteinExistence type="predicted"/>
<keyword evidence="2" id="KW-1185">Reference proteome</keyword>
<reference evidence="1" key="1">
    <citation type="submission" date="2019-07" db="EMBL/GenBank/DDBJ databases">
        <authorList>
            <person name="Dittberner H."/>
        </authorList>
    </citation>
    <scope>NUCLEOTIDE SEQUENCE [LARGE SCALE GENOMIC DNA]</scope>
</reference>
<dbReference type="OrthoDB" id="10266921at2759"/>
<organism evidence="1 2">
    <name type="scientific">Arabis nemorensis</name>
    <dbReference type="NCBI Taxonomy" id="586526"/>
    <lineage>
        <taxon>Eukaryota</taxon>
        <taxon>Viridiplantae</taxon>
        <taxon>Streptophyta</taxon>
        <taxon>Embryophyta</taxon>
        <taxon>Tracheophyta</taxon>
        <taxon>Spermatophyta</taxon>
        <taxon>Magnoliopsida</taxon>
        <taxon>eudicotyledons</taxon>
        <taxon>Gunneridae</taxon>
        <taxon>Pentapetalae</taxon>
        <taxon>rosids</taxon>
        <taxon>malvids</taxon>
        <taxon>Brassicales</taxon>
        <taxon>Brassicaceae</taxon>
        <taxon>Arabideae</taxon>
        <taxon>Arabis</taxon>
    </lineage>
</organism>
<gene>
    <name evidence="1" type="ORF">ANE_LOCUS19411</name>
</gene>
<dbReference type="EMBL" id="CABITT030000006">
    <property type="protein sequence ID" value="VVB08967.1"/>
    <property type="molecule type" value="Genomic_DNA"/>
</dbReference>
<comment type="caution">
    <text evidence="1">The sequence shown here is derived from an EMBL/GenBank/DDBJ whole genome shotgun (WGS) entry which is preliminary data.</text>
</comment>
<sequence>MTSIFSAANDAQGFARVYEREHGHIGIWKEKERGKTCIESDLCVCLALLITASRILQAMIPMLQLDQFCEKLMNDLDRKVRRGRERLAQEVEPPPPPSLSAEKAEQSAWLFELFVTKTKGCN</sequence>
<dbReference type="Proteomes" id="UP000489600">
    <property type="component" value="Unassembled WGS sequence"/>
</dbReference>
<protein>
    <submittedName>
        <fullName evidence="1">Uncharacterized protein</fullName>
    </submittedName>
</protein>
<evidence type="ECO:0000313" key="1">
    <source>
        <dbReference type="EMBL" id="VVB08967.1"/>
    </source>
</evidence>